<organism evidence="1 2">
    <name type="scientific">Diceros bicornis minor</name>
    <name type="common">South-central black rhinoceros</name>
    <dbReference type="NCBI Taxonomy" id="77932"/>
    <lineage>
        <taxon>Eukaryota</taxon>
        <taxon>Metazoa</taxon>
        <taxon>Chordata</taxon>
        <taxon>Craniata</taxon>
        <taxon>Vertebrata</taxon>
        <taxon>Euteleostomi</taxon>
        <taxon>Mammalia</taxon>
        <taxon>Eutheria</taxon>
        <taxon>Laurasiatheria</taxon>
        <taxon>Perissodactyla</taxon>
        <taxon>Rhinocerotidae</taxon>
        <taxon>Diceros</taxon>
    </lineage>
</organism>
<dbReference type="Proteomes" id="UP000551758">
    <property type="component" value="Unassembled WGS sequence"/>
</dbReference>
<dbReference type="AlphaFoldDB" id="A0A7J7F7V2"/>
<protein>
    <submittedName>
        <fullName evidence="1">Uncharacterized protein</fullName>
    </submittedName>
</protein>
<sequence length="56" mass="6136">MESSKNSALIDAFKGIFKAFSSILEIVTFSETANDFHALNYKALAISADSHFSHLV</sequence>
<dbReference type="Gene3D" id="3.40.30.10">
    <property type="entry name" value="Glutaredoxin"/>
    <property type="match status" value="1"/>
</dbReference>
<dbReference type="EMBL" id="JACDTQ010001070">
    <property type="protein sequence ID" value="KAF5923958.1"/>
    <property type="molecule type" value="Genomic_DNA"/>
</dbReference>
<proteinExistence type="predicted"/>
<comment type="caution">
    <text evidence="1">The sequence shown here is derived from an EMBL/GenBank/DDBJ whole genome shotgun (WGS) entry which is preliminary data.</text>
</comment>
<reference evidence="1 2" key="1">
    <citation type="journal article" date="2020" name="Mol. Biol. Evol.">
        <title>Interspecific Gene Flow and the Evolution of Specialization in Black and White Rhinoceros.</title>
        <authorList>
            <person name="Moodley Y."/>
            <person name="Westbury M.V."/>
            <person name="Russo I.M."/>
            <person name="Gopalakrishnan S."/>
            <person name="Rakotoarivelo A."/>
            <person name="Olsen R.A."/>
            <person name="Prost S."/>
            <person name="Tunstall T."/>
            <person name="Ryder O.A."/>
            <person name="Dalen L."/>
            <person name="Bruford M.W."/>
        </authorList>
    </citation>
    <scope>NUCLEOTIDE SEQUENCE [LARGE SCALE GENOMIC DNA]</scope>
    <source>
        <strain evidence="1">SBR-YM</strain>
        <tissue evidence="1">Skin</tissue>
    </source>
</reference>
<gene>
    <name evidence="1" type="ORF">HPG69_010389</name>
</gene>
<evidence type="ECO:0000313" key="2">
    <source>
        <dbReference type="Proteomes" id="UP000551758"/>
    </source>
</evidence>
<dbReference type="InterPro" id="IPR036249">
    <property type="entry name" value="Thioredoxin-like_sf"/>
</dbReference>
<evidence type="ECO:0000313" key="1">
    <source>
        <dbReference type="EMBL" id="KAF5923958.1"/>
    </source>
</evidence>
<dbReference type="SUPFAM" id="SSF52833">
    <property type="entry name" value="Thioredoxin-like"/>
    <property type="match status" value="1"/>
</dbReference>
<keyword evidence="2" id="KW-1185">Reference proteome</keyword>
<accession>A0A7J7F7V2</accession>
<name>A0A7J7F7V2_DICBM</name>